<dbReference type="Proteomes" id="UP001520654">
    <property type="component" value="Unassembled WGS sequence"/>
</dbReference>
<evidence type="ECO:0000313" key="2">
    <source>
        <dbReference type="Proteomes" id="UP001520654"/>
    </source>
</evidence>
<organism evidence="1 2">
    <name type="scientific">Streptomyces flavotricini</name>
    <dbReference type="NCBI Taxonomy" id="66888"/>
    <lineage>
        <taxon>Bacteria</taxon>
        <taxon>Bacillati</taxon>
        <taxon>Actinomycetota</taxon>
        <taxon>Actinomycetes</taxon>
        <taxon>Kitasatosporales</taxon>
        <taxon>Streptomycetaceae</taxon>
        <taxon>Streptomyces</taxon>
    </lineage>
</organism>
<gene>
    <name evidence="1" type="ORF">K7B10_00065</name>
</gene>
<proteinExistence type="predicted"/>
<evidence type="ECO:0000313" key="1">
    <source>
        <dbReference type="EMBL" id="MCC0093234.1"/>
    </source>
</evidence>
<accession>A0ABS8DXV7</accession>
<dbReference type="EMBL" id="JAINUL010000001">
    <property type="protein sequence ID" value="MCC0093234.1"/>
    <property type="molecule type" value="Genomic_DNA"/>
</dbReference>
<comment type="caution">
    <text evidence="1">The sequence shown here is derived from an EMBL/GenBank/DDBJ whole genome shotgun (WGS) entry which is preliminary data.</text>
</comment>
<keyword evidence="2" id="KW-1185">Reference proteome</keyword>
<reference evidence="1 2" key="1">
    <citation type="submission" date="2021-08" db="EMBL/GenBank/DDBJ databases">
        <title>Genomic Architecture of Streptomyces flavotricini NGL1 and Streptomyces erythrochromogenes HMS4 With Differential Plant Beneficial attributes and laccase production capabilities.</title>
        <authorList>
            <person name="Salwan R."/>
            <person name="Kaur R."/>
            <person name="Sharma V."/>
        </authorList>
    </citation>
    <scope>NUCLEOTIDE SEQUENCE [LARGE SCALE GENOMIC DNA]</scope>
    <source>
        <strain evidence="1 2">NGL1</strain>
    </source>
</reference>
<name>A0ABS8DXV7_9ACTN</name>
<dbReference type="RefSeq" id="WP_229333898.1">
    <property type="nucleotide sequence ID" value="NZ_JAINUL010000001.1"/>
</dbReference>
<sequence length="275" mass="29781">MGLLDFDSDLVHDLGAADSDVQRAVAVLAAQRACEVAGLTDVPWVAEALAALTQGHPLPPPFDDAARMREALRSTPLEPGPDVLGAVPPQRRPYFPQPPAGLMWVKTAEESDGETSYELDRLPGSQAPMVFTELVFPASTPQVRGPISQPHFALPAVLAAAEPDPLKAALDAVWHALNTHGEHYPKLLDEIRSTWGGRMSVPDAKTWPADPGRRVRSGRGSVPMVNYRVKWVRARDGKTMVSTVSYDQPSAEHRKADLEAEGATDIKIVKVRPGE</sequence>
<protein>
    <submittedName>
        <fullName evidence="1">Uncharacterized protein</fullName>
    </submittedName>
</protein>